<sequence>MTRTYWAAVCAVVLALLFAAGAVTVAAGNNNERHDGAGSTASRTPGEDSADAGFARDMSVHHQQAVEMSFIVRDRTKDEDVRRLAYDIANTQANQRGMMLGWLDLWELPKTSPDAPMAWMAGAGTDGSGHGGHGTHGSGGAPEVRDGALMPGMATRADLAKLRAADGEQAEILYLRLMTAHHKGGVTMARGCAEQCEVGAQRSLARGMVDAQASEIALMADLLKERGASLRP</sequence>
<dbReference type="Gene3D" id="1.20.1260.10">
    <property type="match status" value="1"/>
</dbReference>
<dbReference type="PANTHER" id="PTHR36933">
    <property type="entry name" value="SLL0788 PROTEIN"/>
    <property type="match status" value="1"/>
</dbReference>
<dbReference type="Proteomes" id="UP000599437">
    <property type="component" value="Unassembled WGS sequence"/>
</dbReference>
<feature type="domain" description="DUF305" evidence="3">
    <location>
        <begin position="51"/>
        <end position="223"/>
    </location>
</feature>
<keyword evidence="2" id="KW-0732">Signal</keyword>
<feature type="chain" id="PRO_5047438699" evidence="2">
    <location>
        <begin position="23"/>
        <end position="232"/>
    </location>
</feature>
<dbReference type="RefSeq" id="WP_138897791.1">
    <property type="nucleotide sequence ID" value="NZ_BMVO01000001.1"/>
</dbReference>
<evidence type="ECO:0000256" key="2">
    <source>
        <dbReference type="SAM" id="SignalP"/>
    </source>
</evidence>
<reference evidence="5" key="1">
    <citation type="journal article" date="2019" name="Int. J. Syst. Evol. Microbiol.">
        <title>The Global Catalogue of Microorganisms (GCM) 10K type strain sequencing project: providing services to taxonomists for standard genome sequencing and annotation.</title>
        <authorList>
            <consortium name="The Broad Institute Genomics Platform"/>
            <consortium name="The Broad Institute Genome Sequencing Center for Infectious Disease"/>
            <person name="Wu L."/>
            <person name="Ma J."/>
        </authorList>
    </citation>
    <scope>NUCLEOTIDE SEQUENCE [LARGE SCALE GENOMIC DNA]</scope>
    <source>
        <strain evidence="5">JCM 4737</strain>
    </source>
</reference>
<feature type="region of interest" description="Disordered" evidence="1">
    <location>
        <begin position="29"/>
        <end position="52"/>
    </location>
</feature>
<protein>
    <submittedName>
        <fullName evidence="4">DUF305 domain-containing protein</fullName>
    </submittedName>
</protein>
<evidence type="ECO:0000313" key="4">
    <source>
        <dbReference type="EMBL" id="GHA85653.1"/>
    </source>
</evidence>
<feature type="signal peptide" evidence="2">
    <location>
        <begin position="1"/>
        <end position="22"/>
    </location>
</feature>
<accession>A0ABQ3DHS8</accession>
<comment type="caution">
    <text evidence="4">The sequence shown here is derived from an EMBL/GenBank/DDBJ whole genome shotgun (WGS) entry which is preliminary data.</text>
</comment>
<dbReference type="InterPro" id="IPR005183">
    <property type="entry name" value="DUF305_CopM-like"/>
</dbReference>
<evidence type="ECO:0000313" key="5">
    <source>
        <dbReference type="Proteomes" id="UP000599437"/>
    </source>
</evidence>
<name>A0ABQ3DHS8_9ACTN</name>
<dbReference type="Pfam" id="PF03713">
    <property type="entry name" value="DUF305"/>
    <property type="match status" value="1"/>
</dbReference>
<dbReference type="PANTHER" id="PTHR36933:SF1">
    <property type="entry name" value="SLL0788 PROTEIN"/>
    <property type="match status" value="1"/>
</dbReference>
<evidence type="ECO:0000259" key="3">
    <source>
        <dbReference type="Pfam" id="PF03713"/>
    </source>
</evidence>
<evidence type="ECO:0000256" key="1">
    <source>
        <dbReference type="SAM" id="MobiDB-lite"/>
    </source>
</evidence>
<gene>
    <name evidence="4" type="ORF">GCM10010346_05340</name>
</gene>
<keyword evidence="5" id="KW-1185">Reference proteome</keyword>
<organism evidence="4 5">
    <name type="scientific">Streptomyces chryseus</name>
    <dbReference type="NCBI Taxonomy" id="68186"/>
    <lineage>
        <taxon>Bacteria</taxon>
        <taxon>Bacillati</taxon>
        <taxon>Actinomycetota</taxon>
        <taxon>Actinomycetes</taxon>
        <taxon>Kitasatosporales</taxon>
        <taxon>Streptomycetaceae</taxon>
        <taxon>Streptomyces</taxon>
    </lineage>
</organism>
<dbReference type="InterPro" id="IPR012347">
    <property type="entry name" value="Ferritin-like"/>
</dbReference>
<proteinExistence type="predicted"/>
<dbReference type="EMBL" id="BMVO01000001">
    <property type="protein sequence ID" value="GHA85653.1"/>
    <property type="molecule type" value="Genomic_DNA"/>
</dbReference>